<keyword evidence="2" id="KW-1185">Reference proteome</keyword>
<comment type="caution">
    <text evidence="1">The sequence shown here is derived from an EMBL/GenBank/DDBJ whole genome shotgun (WGS) entry which is preliminary data.</text>
</comment>
<dbReference type="EMBL" id="JAPESX010002350">
    <property type="protein sequence ID" value="KAJ8108179.1"/>
    <property type="molecule type" value="Genomic_DNA"/>
</dbReference>
<reference evidence="1" key="1">
    <citation type="submission" date="2022-11" db="EMBL/GenBank/DDBJ databases">
        <title>Genome Sequence of Nemania bipapillata.</title>
        <authorList>
            <person name="Buettner E."/>
        </authorList>
    </citation>
    <scope>NUCLEOTIDE SEQUENCE</scope>
    <source>
        <strain evidence="1">CP14</strain>
    </source>
</reference>
<dbReference type="Proteomes" id="UP001153334">
    <property type="component" value="Unassembled WGS sequence"/>
</dbReference>
<proteinExistence type="predicted"/>
<organism evidence="1 2">
    <name type="scientific">Nemania bipapillata</name>
    <dbReference type="NCBI Taxonomy" id="110536"/>
    <lineage>
        <taxon>Eukaryota</taxon>
        <taxon>Fungi</taxon>
        <taxon>Dikarya</taxon>
        <taxon>Ascomycota</taxon>
        <taxon>Pezizomycotina</taxon>
        <taxon>Sordariomycetes</taxon>
        <taxon>Xylariomycetidae</taxon>
        <taxon>Xylariales</taxon>
        <taxon>Xylariaceae</taxon>
        <taxon>Nemania</taxon>
    </lineage>
</organism>
<name>A0ACC2HZH7_9PEZI</name>
<sequence>MGNRCGIMAALAHFPNAFIYFSAETHYSVIKTVRDCDTLTNRWVEEGPRYSQIPCASDGSILVEALLEQALADKKRCIDAGIQYHMVLLANIGTTFVGARDDLARIYRDLTRAGIQISWIHLDGALDFGFDTCNIKLGPCGAVGKDGSPYVQGITISHHKALGNIVSGVVICFSPENQLPDLFANLNPRAVFEAWFYDQVYRPDDLALMLSYCRKNALRLQTGLNRIGVTTKKGNRSIITVFERPPSWIIEEFSLRPEGDWVHFIAMPHVSAETIDHFVDQLSSIDKHFSIAFGYVAPQLSESLGMSIKLKRIPCCSKLAEQVLNIVQFPVPPGDSHAHATSPILNVKSWLRGAISVAALDDQEEIQVVFLVVTTQFLLNNL</sequence>
<protein>
    <submittedName>
        <fullName evidence="1">Uncharacterized protein</fullName>
    </submittedName>
</protein>
<gene>
    <name evidence="1" type="ORF">ONZ43_g6502</name>
</gene>
<evidence type="ECO:0000313" key="1">
    <source>
        <dbReference type="EMBL" id="KAJ8108179.1"/>
    </source>
</evidence>
<accession>A0ACC2HZH7</accession>
<evidence type="ECO:0000313" key="2">
    <source>
        <dbReference type="Proteomes" id="UP001153334"/>
    </source>
</evidence>